<dbReference type="EMBL" id="CACRXK020041360">
    <property type="protein sequence ID" value="CAB4045715.1"/>
    <property type="molecule type" value="Genomic_DNA"/>
</dbReference>
<protein>
    <submittedName>
        <fullName evidence="1">Uncharacterized protein</fullName>
    </submittedName>
</protein>
<reference evidence="1" key="1">
    <citation type="submission" date="2020-04" db="EMBL/GenBank/DDBJ databases">
        <authorList>
            <person name="Alioto T."/>
            <person name="Alioto T."/>
            <person name="Gomez Garrido J."/>
        </authorList>
    </citation>
    <scope>NUCLEOTIDE SEQUENCE</scope>
    <source>
        <strain evidence="1">A484AB</strain>
    </source>
</reference>
<organism evidence="1 2">
    <name type="scientific">Paramuricea clavata</name>
    <name type="common">Red gorgonian</name>
    <name type="synonym">Violescent sea-whip</name>
    <dbReference type="NCBI Taxonomy" id="317549"/>
    <lineage>
        <taxon>Eukaryota</taxon>
        <taxon>Metazoa</taxon>
        <taxon>Cnidaria</taxon>
        <taxon>Anthozoa</taxon>
        <taxon>Octocorallia</taxon>
        <taxon>Malacalcyonacea</taxon>
        <taxon>Plexauridae</taxon>
        <taxon>Paramuricea</taxon>
    </lineage>
</organism>
<dbReference type="Proteomes" id="UP001152795">
    <property type="component" value="Unassembled WGS sequence"/>
</dbReference>
<dbReference type="OrthoDB" id="10022288at2759"/>
<dbReference type="PANTHER" id="PTHR34441">
    <property type="entry name" value="MOTILE SPERM DOMAIN-CONTAINING PROTEIN 1"/>
    <property type="match status" value="1"/>
</dbReference>
<proteinExistence type="predicted"/>
<evidence type="ECO:0000313" key="1">
    <source>
        <dbReference type="EMBL" id="CAB4045715.1"/>
    </source>
</evidence>
<dbReference type="GO" id="GO:0005737">
    <property type="term" value="C:cytoplasm"/>
    <property type="evidence" value="ECO:0007669"/>
    <property type="project" value="TreeGrafter"/>
</dbReference>
<accession>A0A6S7KJN8</accession>
<dbReference type="PANTHER" id="PTHR34441:SF1">
    <property type="entry name" value="MOTILE SPERM DOMAIN-CONTAINING 1"/>
    <property type="match status" value="1"/>
</dbReference>
<sequence>LRTKKNTEKQSRSKVTEKSFRRQHLDSVFTEDVKSGPGALVISLCLLCLIALMLPTVGEKNSTLPPYLHLTVNQKLIAAYILGKLY</sequence>
<comment type="caution">
    <text evidence="1">The sequence shown here is derived from an EMBL/GenBank/DDBJ whole genome shotgun (WGS) entry which is preliminary data.</text>
</comment>
<name>A0A6S7KJN8_PARCT</name>
<keyword evidence="2" id="KW-1185">Reference proteome</keyword>
<dbReference type="AlphaFoldDB" id="A0A6S7KJN8"/>
<gene>
    <name evidence="1" type="ORF">PACLA_8A004730</name>
</gene>
<dbReference type="InterPro" id="IPR039283">
    <property type="entry name" value="MOSPD1/3"/>
</dbReference>
<feature type="non-terminal residue" evidence="1">
    <location>
        <position position="86"/>
    </location>
</feature>
<evidence type="ECO:0000313" key="2">
    <source>
        <dbReference type="Proteomes" id="UP001152795"/>
    </source>
</evidence>